<accession>A0A0H2VED6</accession>
<dbReference type="InterPro" id="IPR009057">
    <property type="entry name" value="Homeodomain-like_sf"/>
</dbReference>
<sequence length="179" mass="20289">MPRISKRQLILESAAAIINEKGADYLTLDAVAQRAGISKGGLFYHFKSKDELIKELVNYANNLYRDNVNQHIGNEKNKKGQWLNAFIEATRAHRTDNAPITSGMLAAQGTNRSLLSPLKTSYQEWQYQITHDGLDEVDATIIRLAVDGLWLSEIFGISAIDEEMREKVIERLKMQIEKN</sequence>
<evidence type="ECO:0000256" key="1">
    <source>
        <dbReference type="ARBA" id="ARBA00023015"/>
    </source>
</evidence>
<dbReference type="HOGENOM" id="CLU_091687_2_1_9"/>
<dbReference type="KEGG" id="sep:SE_0218"/>
<dbReference type="PROSITE" id="PS50977">
    <property type="entry name" value="HTH_TETR_2"/>
    <property type="match status" value="1"/>
</dbReference>
<evidence type="ECO:0000313" key="7">
    <source>
        <dbReference type="Proteomes" id="UP000001411"/>
    </source>
</evidence>
<dbReference type="RefSeq" id="WP_002437759.1">
    <property type="nucleotide sequence ID" value="NC_004461.1"/>
</dbReference>
<dbReference type="Pfam" id="PF17937">
    <property type="entry name" value="TetR_C_28"/>
    <property type="match status" value="1"/>
</dbReference>
<dbReference type="InterPro" id="IPR041479">
    <property type="entry name" value="TetR_CgmR_C"/>
</dbReference>
<keyword evidence="1" id="KW-0805">Transcription regulation</keyword>
<dbReference type="PANTHER" id="PTHR47506">
    <property type="entry name" value="TRANSCRIPTIONAL REGULATORY PROTEIN"/>
    <property type="match status" value="1"/>
</dbReference>
<keyword evidence="3" id="KW-0804">Transcription</keyword>
<gene>
    <name evidence="6" type="ordered locus">SE_0218</name>
</gene>
<dbReference type="Gene3D" id="1.10.357.10">
    <property type="entry name" value="Tetracycline Repressor, domain 2"/>
    <property type="match status" value="1"/>
</dbReference>
<evidence type="ECO:0000256" key="3">
    <source>
        <dbReference type="ARBA" id="ARBA00023163"/>
    </source>
</evidence>
<dbReference type="InterPro" id="IPR036271">
    <property type="entry name" value="Tet_transcr_reg_TetR-rel_C_sf"/>
</dbReference>
<dbReference type="SMR" id="A0A0H2VED6"/>
<dbReference type="InterPro" id="IPR001647">
    <property type="entry name" value="HTH_TetR"/>
</dbReference>
<dbReference type="GeneID" id="50017614"/>
<dbReference type="SUPFAM" id="SSF48498">
    <property type="entry name" value="Tetracyclin repressor-like, C-terminal domain"/>
    <property type="match status" value="1"/>
</dbReference>
<dbReference type="OrthoDB" id="9806334at2"/>
<dbReference type="Proteomes" id="UP000001411">
    <property type="component" value="Chromosome"/>
</dbReference>
<reference evidence="6 7" key="1">
    <citation type="journal article" date="2003" name="Mol. Microbiol.">
        <title>Genome-based analysis of virulence genes in a non-biofilm-forming Staphylococcus epidermidis strain (ATCC 12228).</title>
        <authorList>
            <person name="Zhang Y.Q."/>
            <person name="Ren S.X."/>
            <person name="Li H.L."/>
            <person name="Wang Y.X."/>
            <person name="Fu G."/>
            <person name="Yang J."/>
            <person name="Qin Z.Q."/>
            <person name="Miao Y.G."/>
            <person name="Wang W.Y."/>
            <person name="Chen R.S."/>
            <person name="Shen Y."/>
            <person name="Chen Z."/>
            <person name="Yuan Z.H."/>
            <person name="Zhao G.P."/>
            <person name="Qu D."/>
            <person name="Danchin A."/>
            <person name="Wen Y.M."/>
        </authorList>
    </citation>
    <scope>NUCLEOTIDE SEQUENCE [LARGE SCALE GENOMIC DNA]</scope>
    <source>
        <strain evidence="7">ATCC 12228 / FDA PCI 1200</strain>
    </source>
</reference>
<feature type="DNA-binding region" description="H-T-H motif" evidence="4">
    <location>
        <begin position="27"/>
        <end position="46"/>
    </location>
</feature>
<dbReference type="EMBL" id="AE015929">
    <property type="protein sequence ID" value="AAO03815.1"/>
    <property type="molecule type" value="Genomic_DNA"/>
</dbReference>
<name>A0A0H2VED6_STAES</name>
<dbReference type="PANTHER" id="PTHR47506:SF1">
    <property type="entry name" value="HTH-TYPE TRANSCRIPTIONAL REGULATOR YJDC"/>
    <property type="match status" value="1"/>
</dbReference>
<evidence type="ECO:0000259" key="5">
    <source>
        <dbReference type="PROSITE" id="PS50977"/>
    </source>
</evidence>
<organism evidence="6 7">
    <name type="scientific">Staphylococcus epidermidis (strain ATCC 12228 / FDA PCI 1200)</name>
    <dbReference type="NCBI Taxonomy" id="176280"/>
    <lineage>
        <taxon>Bacteria</taxon>
        <taxon>Bacillati</taxon>
        <taxon>Bacillota</taxon>
        <taxon>Bacilli</taxon>
        <taxon>Bacillales</taxon>
        <taxon>Staphylococcaceae</taxon>
        <taxon>Staphylococcus</taxon>
    </lineage>
</organism>
<evidence type="ECO:0000256" key="4">
    <source>
        <dbReference type="PROSITE-ProRule" id="PRU00335"/>
    </source>
</evidence>
<evidence type="ECO:0000256" key="2">
    <source>
        <dbReference type="ARBA" id="ARBA00023125"/>
    </source>
</evidence>
<dbReference type="SUPFAM" id="SSF46689">
    <property type="entry name" value="Homeodomain-like"/>
    <property type="match status" value="1"/>
</dbReference>
<dbReference type="GO" id="GO:0003677">
    <property type="term" value="F:DNA binding"/>
    <property type="evidence" value="ECO:0007669"/>
    <property type="project" value="UniProtKB-UniRule"/>
</dbReference>
<feature type="domain" description="HTH tetR-type" evidence="5">
    <location>
        <begin position="4"/>
        <end position="64"/>
    </location>
</feature>
<protein>
    <submittedName>
        <fullName evidence="6">Transcriptional regulator</fullName>
    </submittedName>
</protein>
<dbReference type="PATRIC" id="fig|176280.10.peg.197"/>
<evidence type="ECO:0000313" key="6">
    <source>
        <dbReference type="EMBL" id="AAO03815.1"/>
    </source>
</evidence>
<dbReference type="eggNOG" id="COG1309">
    <property type="taxonomic scope" value="Bacteria"/>
</dbReference>
<proteinExistence type="predicted"/>
<keyword evidence="2 4" id="KW-0238">DNA-binding</keyword>
<dbReference type="PRINTS" id="PR00455">
    <property type="entry name" value="HTHTETR"/>
</dbReference>
<dbReference type="AlphaFoldDB" id="A0A0H2VED6"/>
<dbReference type="Pfam" id="PF00440">
    <property type="entry name" value="TetR_N"/>
    <property type="match status" value="1"/>
</dbReference>